<dbReference type="EMBL" id="RAPE01000001">
    <property type="protein sequence ID" value="RKF15998.1"/>
    <property type="molecule type" value="Genomic_DNA"/>
</dbReference>
<comment type="caution">
    <text evidence="1">The sequence shown here is derived from an EMBL/GenBank/DDBJ whole genome shotgun (WGS) entry which is preliminary data.</text>
</comment>
<name>A0A3A8AUV1_9RHOB</name>
<keyword evidence="2" id="KW-1185">Reference proteome</keyword>
<organism evidence="1 2">
    <name type="scientific">Roseovarius spongiae</name>
    <dbReference type="NCBI Taxonomy" id="2320272"/>
    <lineage>
        <taxon>Bacteria</taxon>
        <taxon>Pseudomonadati</taxon>
        <taxon>Pseudomonadota</taxon>
        <taxon>Alphaproteobacteria</taxon>
        <taxon>Rhodobacterales</taxon>
        <taxon>Roseobacteraceae</taxon>
        <taxon>Roseovarius</taxon>
    </lineage>
</organism>
<reference evidence="1 2" key="1">
    <citation type="submission" date="2018-09" db="EMBL/GenBank/DDBJ databases">
        <title>Roseovarius spongiae sp. nov., isolated from a marine sponge.</title>
        <authorList>
            <person name="Zhuang L."/>
            <person name="Luo L."/>
        </authorList>
    </citation>
    <scope>NUCLEOTIDE SEQUENCE [LARGE SCALE GENOMIC DNA]</scope>
    <source>
        <strain evidence="1 2">HN-E21</strain>
    </source>
</reference>
<gene>
    <name evidence="1" type="ORF">D6850_00010</name>
</gene>
<evidence type="ECO:0000313" key="1">
    <source>
        <dbReference type="EMBL" id="RKF15998.1"/>
    </source>
</evidence>
<dbReference type="AlphaFoldDB" id="A0A3A8AUV1"/>
<dbReference type="Proteomes" id="UP000281128">
    <property type="component" value="Unassembled WGS sequence"/>
</dbReference>
<accession>A0A3A8AUV1</accession>
<proteinExistence type="predicted"/>
<sequence>MVHPDELQEGRYEGARVILVYRDDALELELASGPRGYLGFQPEALHISEKQFLAAAKEHGIKVVGTRKLQDFFETYESFSEVVEEGVLAGVENTQFWFVDTSENVVLEFPYRTDTMAAFTAISPEPPSKSAILLVNEDMQLISAGPLEAPFFQ</sequence>
<evidence type="ECO:0000313" key="2">
    <source>
        <dbReference type="Proteomes" id="UP000281128"/>
    </source>
</evidence>
<protein>
    <submittedName>
        <fullName evidence="1">Uncharacterized protein</fullName>
    </submittedName>
</protein>